<feature type="region of interest" description="Disordered" evidence="1">
    <location>
        <begin position="1"/>
        <end position="30"/>
    </location>
</feature>
<dbReference type="OrthoDB" id="6279053at2759"/>
<sequence>MFHIGHEEEAQTATTSITTTDSPQEASVSLDVDKLNKSISNLGGPKKPDTCLKSQHSNIDCSVVFHDASIKEHECRALELNEKQKLDIFSENDIVFEKTTDELSKSKDDLSFAQKFSSPDLKLGDPLLESEVTTSAFNVQCRDISLEQDILEQSDIFKDNLDSDSSCGRDDGKSLVHTELESSDYLCGTWEKSEHSILASSGFGTEYSVWVTGSQEGAHYQEIDDLIFRDMNQSEATTMKDEDLTSDSGLLPSELPLIGTARFTLGTDSQTLSKTSSFEKEDDIAAFLSTEKDENEYIYERPDSMGKNEASLSLDDEAQLNFIYDGEKGKDSPLFKGPMVSQAHRQSFSKCLDNRRGLAQRDESKIEDDEDDFAQLAAAAGVNLVGEDSSDQDEDDDADDLHLISCGPVGERIAQGMIRESQAHRVVDSALDRSMKMLTRLQSYSLRSTSERERAKKCQVATSSSDWSYSGPKADSSRPEYIEKTSEFMNTIRKEHTKEVDSHDLVTDSSITSATAYSRQMEAMHELDEVPEEEEEEENAGNQEKYEVLSECDKGFDTDSLDDAFVLRGDEMYDEETKQLGKNKNAISGSPLSPYPILEALGEEAEDDFESLKSPLDFELVPAQDEDSEEVLLSDQLEIPSSLNRQVIVIPNIDSTPQFRIGEAKSKECLSLNASFTALPIQTVPSTSRCSFSSSDQMTGSWTDAAYASIAESSGTPDESSRDSQTTVIHVGSPGGMGRFLYAKDMHSSRTSVRSSQEGREDFSKPLHSQVDNAQEADFYDQQGSKDDIHWELTKPRGSRTTLASVESDLNLLDNSLMSPEDRASFGGSMAQLTRNTERQMTECLGPSTSSSSAKAPINLTAQSGVVAAISAVSMTEGMEERVTDQIHTASSSPGMLNQPIQNVSVGLGSSHGSSFMGISGHHTGIYYPQQSGSIKRMKRARRGNSATLSVGIVTSSSSNSPAGVSRISSAGDSSDVSKIATETTSSSLRDFEHFELQLASTQGSTKSSLAGVSREEANGVSDKGDRSSGSATSGGSLSEFERIEAELETKGHSSTSSLSVSSVGRRASEGLSSHSSSMSEFLRNEQACGSAESVIQVSPVKDCPSAFGMALRTDYGAALVCSDPQLIQNQVSPSLGVVGGPIETIYEDVIAEQMCQSIESTGEDNEASYTCLRLDTSDSLSADEITKDLLREAASAMDTSSQYFHECYSQSHEPKGLMPQISQHMNLKPTLDEEPDKIAEEDFVIPSHTSKTRSGIFEGADDYEDEEKDEKDNFEEKRFDSIEVDSLSQSLLCDSLMPSSQLNSSSLGESSLAGGLLGEEYVLTESQLPITEWAANLIQEARHELQLFRDREVDSIGEADSSCGDVMPQGPTDSLCTSSSVSSGLAGLSDADCHHRLPPVDALPETGEFTRIPPNADFDAFRQRCIGISSEDTRVNALLVDSSAGAADPVEEFLEFSSANPTQIMLDSLEDSGAAMASALSPEASEHYQRPKHLDDKLNFPSASIALNYEQSISLKIAGHIQPVPTESIRIALAVDENSDKLGVVASSPHSDAKSQAILPSISCGSLKSISQAAAIEHSIISHTDSNLGSGIFDVSDDELVSGRPYMTGISHTQSTTPPANYASDIGEHLTKAQADDSSYIIVDDIPVEHESQEYAGFPKLEQKSFSSQSLHSHCGYQEGDQISPKHEETGISTEMILQENYSYKELGEHKVVTSTTLEIALDKQNEASGPAFIETLSQGSEVSPSSSSLYEKD</sequence>
<feature type="compositionally biased region" description="Acidic residues" evidence="1">
    <location>
        <begin position="1260"/>
        <end position="1270"/>
    </location>
</feature>
<feature type="region of interest" description="Disordered" evidence="1">
    <location>
        <begin position="1733"/>
        <end position="1755"/>
    </location>
</feature>
<reference evidence="2" key="1">
    <citation type="submission" date="2018-11" db="EMBL/GenBank/DDBJ databases">
        <authorList>
            <consortium name="Pathogen Informatics"/>
        </authorList>
    </citation>
    <scope>NUCLEOTIDE SEQUENCE</scope>
</reference>
<feature type="compositionally biased region" description="Low complexity" evidence="1">
    <location>
        <begin position="1739"/>
        <end position="1755"/>
    </location>
</feature>
<name>A0A448WCX0_9PLAT</name>
<protein>
    <submittedName>
        <fullName evidence="2">Uncharacterized protein</fullName>
    </submittedName>
</protein>
<accession>A0A448WCX0</accession>
<evidence type="ECO:0000313" key="3">
    <source>
        <dbReference type="Proteomes" id="UP000784294"/>
    </source>
</evidence>
<evidence type="ECO:0000256" key="1">
    <source>
        <dbReference type="SAM" id="MobiDB-lite"/>
    </source>
</evidence>
<evidence type="ECO:0000313" key="2">
    <source>
        <dbReference type="EMBL" id="VEL08694.1"/>
    </source>
</evidence>
<dbReference type="Proteomes" id="UP000784294">
    <property type="component" value="Unassembled WGS sequence"/>
</dbReference>
<feature type="region of interest" description="Disordered" evidence="1">
    <location>
        <begin position="746"/>
        <end position="767"/>
    </location>
</feature>
<keyword evidence="3" id="KW-1185">Reference proteome</keyword>
<feature type="region of interest" description="Disordered" evidence="1">
    <location>
        <begin position="1006"/>
        <end position="1039"/>
    </location>
</feature>
<dbReference type="EMBL" id="CAAALY010004523">
    <property type="protein sequence ID" value="VEL08694.1"/>
    <property type="molecule type" value="Genomic_DNA"/>
</dbReference>
<feature type="region of interest" description="Disordered" evidence="1">
    <location>
        <begin position="953"/>
        <end position="985"/>
    </location>
</feature>
<feature type="compositionally biased region" description="Polar residues" evidence="1">
    <location>
        <begin position="967"/>
        <end position="985"/>
    </location>
</feature>
<proteinExistence type="predicted"/>
<feature type="compositionally biased region" description="Basic and acidic residues" evidence="1">
    <location>
        <begin position="1014"/>
        <end position="1027"/>
    </location>
</feature>
<feature type="region of interest" description="Disordered" evidence="1">
    <location>
        <begin position="1255"/>
        <end position="1274"/>
    </location>
</feature>
<comment type="caution">
    <text evidence="2">The sequence shown here is derived from an EMBL/GenBank/DDBJ whole genome shotgun (WGS) entry which is preliminary data.</text>
</comment>
<feature type="region of interest" description="Disordered" evidence="1">
    <location>
        <begin position="449"/>
        <end position="479"/>
    </location>
</feature>
<organism evidence="2 3">
    <name type="scientific">Protopolystoma xenopodis</name>
    <dbReference type="NCBI Taxonomy" id="117903"/>
    <lineage>
        <taxon>Eukaryota</taxon>
        <taxon>Metazoa</taxon>
        <taxon>Spiralia</taxon>
        <taxon>Lophotrochozoa</taxon>
        <taxon>Platyhelminthes</taxon>
        <taxon>Monogenea</taxon>
        <taxon>Polyopisthocotylea</taxon>
        <taxon>Polystomatidea</taxon>
        <taxon>Polystomatidae</taxon>
        <taxon>Protopolystoma</taxon>
    </lineage>
</organism>
<feature type="compositionally biased region" description="Low complexity" evidence="1">
    <location>
        <begin position="1028"/>
        <end position="1039"/>
    </location>
</feature>
<gene>
    <name evidence="2" type="ORF">PXEA_LOCUS2134</name>
</gene>
<feature type="region of interest" description="Disordered" evidence="1">
    <location>
        <begin position="712"/>
        <end position="733"/>
    </location>
</feature>
<feature type="compositionally biased region" description="Polar residues" evidence="1">
    <location>
        <begin position="712"/>
        <end position="728"/>
    </location>
</feature>